<sequence>MGRYRAYPEYKDSGVEWLGNIPSDWDMWKIAHACPYVASGTTPKSDSDFYYIGGENLWVTTGELRENIVTDTQKKVTNQALIDMPTLRLHPKGSVAIAMYGATIGRLGIFGSRATTNQACCVMPPSKVLHNKYLFYWLYATRQEIINLSSGGGQPNVNQEKIASLKVSSPNFNTQSLIANFLDHETAKIDTLIEKQQQLIKLLKEKRQAVISHAVTKGLTNLPGANLNSSSAAGPKGEGRDSPSNPDAPMRDSGVEWLGEVPEGWGIVRLKRLARKITDGEHISPTFTEEGMPFLSAKDIRERTINYDVDKFVVLEDGYKFRRRCNPDVGDILIVSRGATIGRVGLVEDDIVFCLLGSVILLKPKKNYVDPVFVYYMLNQDLAKEQFFLASQASAQQAIYLVDVAELIVTLPPLVEQVCIRNHLEKQVGKIDNLIKEAEKVINLLQERRTALISAAVTGKIDVRDWAAPEQHNKEDAA</sequence>
<comment type="similarity">
    <text evidence="1">Belongs to the type-I restriction system S methylase family.</text>
</comment>
<evidence type="ECO:0000313" key="8">
    <source>
        <dbReference type="Proteomes" id="UP000094849"/>
    </source>
</evidence>
<evidence type="ECO:0000256" key="1">
    <source>
        <dbReference type="ARBA" id="ARBA00010923"/>
    </source>
</evidence>
<accession>A0A1E2UTY4</accession>
<dbReference type="STRING" id="1818881.A3196_15460"/>
<dbReference type="InterPro" id="IPR051212">
    <property type="entry name" value="Type-I_RE_S_subunit"/>
</dbReference>
<proteinExistence type="inferred from homology"/>
<feature type="domain" description="Type I restriction modification DNA specificity" evidence="6">
    <location>
        <begin position="22"/>
        <end position="199"/>
    </location>
</feature>
<dbReference type="PANTHER" id="PTHR43140:SF1">
    <property type="entry name" value="TYPE I RESTRICTION ENZYME ECOKI SPECIFICITY SUBUNIT"/>
    <property type="match status" value="1"/>
</dbReference>
<dbReference type="RefSeq" id="WP_069024702.1">
    <property type="nucleotide sequence ID" value="NZ_LVJZ01000003.1"/>
</dbReference>
<protein>
    <recommendedName>
        <fullName evidence="6">Type I restriction modification DNA specificity domain-containing protein</fullName>
    </recommendedName>
</protein>
<dbReference type="Gene3D" id="3.90.220.20">
    <property type="entry name" value="DNA methylase specificity domains"/>
    <property type="match status" value="2"/>
</dbReference>
<keyword evidence="3" id="KW-0238">DNA-binding</keyword>
<evidence type="ECO:0000259" key="6">
    <source>
        <dbReference type="Pfam" id="PF01420"/>
    </source>
</evidence>
<dbReference type="Gene3D" id="1.10.287.1120">
    <property type="entry name" value="Bipartite methylase S protein"/>
    <property type="match status" value="1"/>
</dbReference>
<evidence type="ECO:0000256" key="5">
    <source>
        <dbReference type="SAM" id="MobiDB-lite"/>
    </source>
</evidence>
<keyword evidence="8" id="KW-1185">Reference proteome</keyword>
<evidence type="ECO:0000256" key="2">
    <source>
        <dbReference type="ARBA" id="ARBA00022747"/>
    </source>
</evidence>
<dbReference type="PANTHER" id="PTHR43140">
    <property type="entry name" value="TYPE-1 RESTRICTION ENZYME ECOKI SPECIFICITY PROTEIN"/>
    <property type="match status" value="1"/>
</dbReference>
<dbReference type="CDD" id="cd17246">
    <property type="entry name" value="RMtype1_S_SonII-TRD2-CR2_like"/>
    <property type="match status" value="1"/>
</dbReference>
<reference evidence="7 8" key="1">
    <citation type="submission" date="2016-03" db="EMBL/GenBank/DDBJ databases">
        <title>Chemosynthetic sulphur-oxidizing symbionts of marine invertebrate animals are capable of nitrogen fixation.</title>
        <authorList>
            <person name="Petersen J.M."/>
            <person name="Kemper A."/>
            <person name="Gruber-Vodicka H."/>
            <person name="Cardini U."/>
            <person name="Geest Mvander."/>
            <person name="Kleiner M."/>
            <person name="Bulgheresi S."/>
            <person name="Fussmann M."/>
            <person name="Herbold C."/>
            <person name="Seah B.K.B."/>
            <person name="Antony C.Paul."/>
            <person name="Liu D."/>
            <person name="Belitz A."/>
            <person name="Weber M."/>
        </authorList>
    </citation>
    <scope>NUCLEOTIDE SEQUENCE [LARGE SCALE GENOMIC DNA]</scope>
    <source>
        <strain evidence="7">G_D</strain>
    </source>
</reference>
<feature type="coiled-coil region" evidence="4">
    <location>
        <begin position="421"/>
        <end position="455"/>
    </location>
</feature>
<name>A0A1E2UTY4_9GAMM</name>
<dbReference type="SUPFAM" id="SSF116734">
    <property type="entry name" value="DNA methylase specificity domain"/>
    <property type="match status" value="2"/>
</dbReference>
<feature type="region of interest" description="Disordered" evidence="5">
    <location>
        <begin position="222"/>
        <end position="254"/>
    </location>
</feature>
<evidence type="ECO:0000256" key="3">
    <source>
        <dbReference type="ARBA" id="ARBA00023125"/>
    </source>
</evidence>
<evidence type="ECO:0000256" key="4">
    <source>
        <dbReference type="SAM" id="Coils"/>
    </source>
</evidence>
<dbReference type="InterPro" id="IPR044946">
    <property type="entry name" value="Restrct_endonuc_typeI_TRD_sf"/>
</dbReference>
<feature type="domain" description="Type I restriction modification DNA specificity" evidence="6">
    <location>
        <begin position="262"/>
        <end position="429"/>
    </location>
</feature>
<dbReference type="InterPro" id="IPR000055">
    <property type="entry name" value="Restrct_endonuc_typeI_TRD"/>
</dbReference>
<keyword evidence="4" id="KW-0175">Coiled coil</keyword>
<dbReference type="Proteomes" id="UP000094849">
    <property type="component" value="Unassembled WGS sequence"/>
</dbReference>
<dbReference type="EMBL" id="LVJZ01000003">
    <property type="protein sequence ID" value="ODB98032.1"/>
    <property type="molecule type" value="Genomic_DNA"/>
</dbReference>
<evidence type="ECO:0000313" key="7">
    <source>
        <dbReference type="EMBL" id="ODB98032.1"/>
    </source>
</evidence>
<dbReference type="Pfam" id="PF01420">
    <property type="entry name" value="Methylase_S"/>
    <property type="match status" value="2"/>
</dbReference>
<dbReference type="CDD" id="cd17280">
    <property type="entry name" value="RMtype1_S_MspEN3ORF6650P_TRD2-CR2_like"/>
    <property type="match status" value="1"/>
</dbReference>
<gene>
    <name evidence="7" type="ORF">A3196_15460</name>
</gene>
<dbReference type="AlphaFoldDB" id="A0A1E2UTY4"/>
<keyword evidence="2" id="KW-0680">Restriction system</keyword>
<organism evidence="7 8">
    <name type="scientific">Candidatus Thiodiazotropha endoloripes</name>
    <dbReference type="NCBI Taxonomy" id="1818881"/>
    <lineage>
        <taxon>Bacteria</taxon>
        <taxon>Pseudomonadati</taxon>
        <taxon>Pseudomonadota</taxon>
        <taxon>Gammaproteobacteria</taxon>
        <taxon>Chromatiales</taxon>
        <taxon>Sedimenticolaceae</taxon>
        <taxon>Candidatus Thiodiazotropha</taxon>
    </lineage>
</organism>
<comment type="caution">
    <text evidence="7">The sequence shown here is derived from an EMBL/GenBank/DDBJ whole genome shotgun (WGS) entry which is preliminary data.</text>
</comment>
<dbReference type="GO" id="GO:0009307">
    <property type="term" value="P:DNA restriction-modification system"/>
    <property type="evidence" value="ECO:0007669"/>
    <property type="project" value="UniProtKB-KW"/>
</dbReference>
<dbReference type="GO" id="GO:0003677">
    <property type="term" value="F:DNA binding"/>
    <property type="evidence" value="ECO:0007669"/>
    <property type="project" value="UniProtKB-KW"/>
</dbReference>